<dbReference type="PANTHER" id="PTHR45828">
    <property type="entry name" value="CYTOCHROME B561/FERRIC REDUCTASE TRANSMEMBRANE"/>
    <property type="match status" value="1"/>
</dbReference>
<organism evidence="3 4">
    <name type="scientific">Lingula anatina</name>
    <name type="common">Brachiopod</name>
    <name type="synonym">Lingula unguis</name>
    <dbReference type="NCBI Taxonomy" id="7574"/>
    <lineage>
        <taxon>Eukaryota</taxon>
        <taxon>Metazoa</taxon>
        <taxon>Spiralia</taxon>
        <taxon>Lophotrochozoa</taxon>
        <taxon>Brachiopoda</taxon>
        <taxon>Linguliformea</taxon>
        <taxon>Lingulata</taxon>
        <taxon>Lingulida</taxon>
        <taxon>Linguloidea</taxon>
        <taxon>Lingulidae</taxon>
        <taxon>Lingula</taxon>
    </lineage>
</organism>
<dbReference type="STRING" id="7574.A0A1S3KHI6"/>
<evidence type="ECO:0000313" key="4">
    <source>
        <dbReference type="RefSeq" id="XP_013421686.1"/>
    </source>
</evidence>
<keyword evidence="1" id="KW-0732">Signal</keyword>
<dbReference type="OrthoDB" id="2419613at2759"/>
<reference evidence="4" key="1">
    <citation type="submission" date="2025-08" db="UniProtKB">
        <authorList>
            <consortium name="RefSeq"/>
        </authorList>
    </citation>
    <scope>IDENTIFICATION</scope>
    <source>
        <tissue evidence="4">Gonads</tissue>
    </source>
</reference>
<dbReference type="GeneID" id="106181752"/>
<accession>A0A1S3KHI6</accession>
<dbReference type="InParanoid" id="A0A1S3KHI6"/>
<name>A0A1S3KHI6_LINAN</name>
<dbReference type="Pfam" id="PF02014">
    <property type="entry name" value="Reeler"/>
    <property type="match status" value="1"/>
</dbReference>
<dbReference type="Gene3D" id="2.60.40.4060">
    <property type="entry name" value="Reeler domain"/>
    <property type="match status" value="1"/>
</dbReference>
<dbReference type="PANTHER" id="PTHR45828:SF33">
    <property type="entry name" value="DOMON DOMAIN-CONTAINING PROTEIN"/>
    <property type="match status" value="1"/>
</dbReference>
<evidence type="ECO:0000256" key="1">
    <source>
        <dbReference type="SAM" id="SignalP"/>
    </source>
</evidence>
<evidence type="ECO:0000313" key="3">
    <source>
        <dbReference type="Proteomes" id="UP000085678"/>
    </source>
</evidence>
<feature type="domain" description="Reelin" evidence="2">
    <location>
        <begin position="17"/>
        <end position="176"/>
    </location>
</feature>
<gene>
    <name evidence="4" type="primary">LOC106181752</name>
</gene>
<dbReference type="AlphaFoldDB" id="A0A1S3KHI6"/>
<dbReference type="OMA" id="QRYSEFY"/>
<dbReference type="InterPro" id="IPR051237">
    <property type="entry name" value="Ferric-chelate_Red/DefProt"/>
</dbReference>
<dbReference type="Proteomes" id="UP000085678">
    <property type="component" value="Unplaced"/>
</dbReference>
<dbReference type="CDD" id="cd08544">
    <property type="entry name" value="Reeler"/>
    <property type="match status" value="1"/>
</dbReference>
<dbReference type="FunFam" id="2.60.40.4060:FF:000003">
    <property type="entry name" value="Ferric chelate reductase 1"/>
    <property type="match status" value="1"/>
</dbReference>
<evidence type="ECO:0000259" key="2">
    <source>
        <dbReference type="PROSITE" id="PS51019"/>
    </source>
</evidence>
<proteinExistence type="predicted"/>
<dbReference type="GO" id="GO:0016020">
    <property type="term" value="C:membrane"/>
    <property type="evidence" value="ECO:0007669"/>
    <property type="project" value="TreeGrafter"/>
</dbReference>
<feature type="chain" id="PRO_5010306442" evidence="1">
    <location>
        <begin position="23"/>
        <end position="193"/>
    </location>
</feature>
<dbReference type="PROSITE" id="PS51019">
    <property type="entry name" value="REELIN"/>
    <property type="match status" value="1"/>
</dbReference>
<protein>
    <submittedName>
        <fullName evidence="4">Defense protein 3</fullName>
    </submittedName>
</protein>
<dbReference type="InterPro" id="IPR002861">
    <property type="entry name" value="Reeler_dom"/>
</dbReference>
<feature type="signal peptide" evidence="1">
    <location>
        <begin position="1"/>
        <end position="22"/>
    </location>
</feature>
<dbReference type="InterPro" id="IPR042307">
    <property type="entry name" value="Reeler_sf"/>
</dbReference>
<dbReference type="RefSeq" id="XP_013421686.1">
    <property type="nucleotide sequence ID" value="XM_013566232.2"/>
</dbReference>
<dbReference type="KEGG" id="lak:106181752"/>
<sequence>MNSYTWILAVVFLGSALVRVQGYGNGAPPSACDSMVPGHQGSKPQTIASPYTVSVQVSSYTPGQTVNVTVRGTEDFRGLLLQARKAGTDEVVGTFQTPPSKFKFRPCPDGGANNGITHIDTSTKNNMTFMWTAPSTGVGNVQFYGTVLKEKPTYWVKLTSSVISGEGGDSNGASSLLVHISSVIGTVLLAKIL</sequence>
<keyword evidence="3" id="KW-1185">Reference proteome</keyword>